<evidence type="ECO:0000313" key="1">
    <source>
        <dbReference type="EMBL" id="OLP74628.1"/>
    </source>
</evidence>
<dbReference type="Proteomes" id="UP000186817">
    <property type="component" value="Unassembled WGS sequence"/>
</dbReference>
<dbReference type="AlphaFoldDB" id="A0A1Q9BVA5"/>
<organism evidence="1 2">
    <name type="scientific">Symbiodinium microadriaticum</name>
    <name type="common">Dinoflagellate</name>
    <name type="synonym">Zooxanthella microadriatica</name>
    <dbReference type="NCBI Taxonomy" id="2951"/>
    <lineage>
        <taxon>Eukaryota</taxon>
        <taxon>Sar</taxon>
        <taxon>Alveolata</taxon>
        <taxon>Dinophyceae</taxon>
        <taxon>Suessiales</taxon>
        <taxon>Symbiodiniaceae</taxon>
        <taxon>Symbiodinium</taxon>
    </lineage>
</organism>
<comment type="caution">
    <text evidence="1">The sequence shown here is derived from an EMBL/GenBank/DDBJ whole genome shotgun (WGS) entry which is preliminary data.</text>
</comment>
<proteinExistence type="predicted"/>
<keyword evidence="2" id="KW-1185">Reference proteome</keyword>
<dbReference type="EMBL" id="LSRX01003439">
    <property type="protein sequence ID" value="OLP74628.1"/>
    <property type="molecule type" value="Genomic_DNA"/>
</dbReference>
<protein>
    <submittedName>
        <fullName evidence="1">Uncharacterized protein</fullName>
    </submittedName>
</protein>
<name>A0A1Q9BVA5_SYMMI</name>
<evidence type="ECO:0000313" key="2">
    <source>
        <dbReference type="Proteomes" id="UP000186817"/>
    </source>
</evidence>
<reference evidence="1 2" key="1">
    <citation type="submission" date="2016-02" db="EMBL/GenBank/DDBJ databases">
        <title>Genome analysis of coral dinoflagellate symbionts highlights evolutionary adaptations to a symbiotic lifestyle.</title>
        <authorList>
            <person name="Aranda M."/>
            <person name="Li Y."/>
            <person name="Liew Y.J."/>
            <person name="Baumgarten S."/>
            <person name="Simakov O."/>
            <person name="Wilson M."/>
            <person name="Piel J."/>
            <person name="Ashoor H."/>
            <person name="Bougouffa S."/>
            <person name="Bajic V.B."/>
            <person name="Ryu T."/>
            <person name="Ravasi T."/>
            <person name="Bayer T."/>
            <person name="Micklem G."/>
            <person name="Kim H."/>
            <person name="Bhak J."/>
            <person name="Lajeunesse T.C."/>
            <person name="Voolstra C.R."/>
        </authorList>
    </citation>
    <scope>NUCLEOTIDE SEQUENCE [LARGE SCALE GENOMIC DNA]</scope>
    <source>
        <strain evidence="1 2">CCMP2467</strain>
    </source>
</reference>
<accession>A0A1Q9BVA5</accession>
<sequence>MDSDGDSIAWSSLAGWARGLPEARGELCDPKRWGGKSALLSLLVRQIVEEAREHEIQARKERRGGQKILEASIFARDLLFDLALFTVTLGQS</sequence>
<gene>
    <name evidence="1" type="ORF">AK812_SmicGene45780</name>
</gene>